<evidence type="ECO:0000259" key="2">
    <source>
        <dbReference type="Pfam" id="PF08750"/>
    </source>
</evidence>
<feature type="domain" description="CNP1-like uncharacterised" evidence="2">
    <location>
        <begin position="40"/>
        <end position="171"/>
    </location>
</feature>
<reference evidence="3" key="1">
    <citation type="journal article" date="2020" name="mSystems">
        <title>Genome- and Community-Level Interaction Insights into Carbon Utilization and Element Cycling Functions of Hydrothermarchaeota in Hydrothermal Sediment.</title>
        <authorList>
            <person name="Zhou Z."/>
            <person name="Liu Y."/>
            <person name="Xu W."/>
            <person name="Pan J."/>
            <person name="Luo Z.H."/>
            <person name="Li M."/>
        </authorList>
    </citation>
    <scope>NUCLEOTIDE SEQUENCE [LARGE SCALE GENOMIC DNA]</scope>
    <source>
        <strain evidence="3">HyVt-443</strain>
    </source>
</reference>
<gene>
    <name evidence="3" type="ORF">ENI96_10060</name>
</gene>
<organism evidence="3">
    <name type="scientific">Sedimenticola thiotaurini</name>
    <dbReference type="NCBI Taxonomy" id="1543721"/>
    <lineage>
        <taxon>Bacteria</taxon>
        <taxon>Pseudomonadati</taxon>
        <taxon>Pseudomonadota</taxon>
        <taxon>Gammaproteobacteria</taxon>
        <taxon>Chromatiales</taxon>
        <taxon>Sedimenticolaceae</taxon>
        <taxon>Sedimenticola</taxon>
    </lineage>
</organism>
<sequence>MYGRHMAAALLVLLLAAGPAPAAKNWSFNDPHDEPLRYEEDEPWQEQQLKELPPFPADDGLMEVPFEHPGARFRFFIDPASLSIGEDGVVRYTLVLESARTGNRNVMYEGMRCATREYKTIAYGTRGDKFRPLTRPRWLSIDSGRSNWYRRDLWEFFLCQAQNKTEQLRKQAILDSIRYYQEGEQSFSQ</sequence>
<dbReference type="Proteomes" id="UP000886251">
    <property type="component" value="Unassembled WGS sequence"/>
</dbReference>
<protein>
    <recommendedName>
        <fullName evidence="2">CNP1-like uncharacterized domain-containing protein</fullName>
    </recommendedName>
</protein>
<evidence type="ECO:0000313" key="3">
    <source>
        <dbReference type="EMBL" id="HEB96758.1"/>
    </source>
</evidence>
<evidence type="ECO:0000256" key="1">
    <source>
        <dbReference type="SAM" id="SignalP"/>
    </source>
</evidence>
<dbReference type="EMBL" id="DRKP01000114">
    <property type="protein sequence ID" value="HEB96758.1"/>
    <property type="molecule type" value="Genomic_DNA"/>
</dbReference>
<dbReference type="InterPro" id="IPR014861">
    <property type="entry name" value="CNP1-like_dom"/>
</dbReference>
<comment type="caution">
    <text evidence="3">The sequence shown here is derived from an EMBL/GenBank/DDBJ whole genome shotgun (WGS) entry which is preliminary data.</text>
</comment>
<feature type="signal peptide" evidence="1">
    <location>
        <begin position="1"/>
        <end position="22"/>
    </location>
</feature>
<proteinExistence type="predicted"/>
<dbReference type="AlphaFoldDB" id="A0A831RL86"/>
<dbReference type="Pfam" id="PF08750">
    <property type="entry name" value="CNP1"/>
    <property type="match status" value="1"/>
</dbReference>
<name>A0A831RL86_9GAMM</name>
<accession>A0A831RL86</accession>
<keyword evidence="1" id="KW-0732">Signal</keyword>
<feature type="chain" id="PRO_5032481222" description="CNP1-like uncharacterized domain-containing protein" evidence="1">
    <location>
        <begin position="23"/>
        <end position="189"/>
    </location>
</feature>